<comment type="caution">
    <text evidence="2">The sequence shown here is derived from an EMBL/GenBank/DDBJ whole genome shotgun (WGS) entry which is preliminary data.</text>
</comment>
<sequence>MYCLSFITNIGDYYAREATLVNRRTQPLWDERDNVDRPHEPDDHKEMKSGRQRLSTSPECQDDVKEWTLRYNAITLFNIKKKTEASMTLVRRMLLSNSRH</sequence>
<protein>
    <submittedName>
        <fullName evidence="2">Uncharacterized protein</fullName>
    </submittedName>
</protein>
<dbReference type="EMBL" id="JAWDGP010007375">
    <property type="protein sequence ID" value="KAK3722349.1"/>
    <property type="molecule type" value="Genomic_DNA"/>
</dbReference>
<keyword evidence="3" id="KW-1185">Reference proteome</keyword>
<gene>
    <name evidence="2" type="ORF">RRG08_041952</name>
</gene>
<proteinExistence type="predicted"/>
<evidence type="ECO:0000313" key="2">
    <source>
        <dbReference type="EMBL" id="KAK3722349.1"/>
    </source>
</evidence>
<dbReference type="AlphaFoldDB" id="A0AAE1CNY3"/>
<feature type="compositionally biased region" description="Basic and acidic residues" evidence="1">
    <location>
        <begin position="29"/>
        <end position="49"/>
    </location>
</feature>
<name>A0AAE1CNY3_9GAST</name>
<feature type="region of interest" description="Disordered" evidence="1">
    <location>
        <begin position="28"/>
        <end position="59"/>
    </location>
</feature>
<accession>A0AAE1CNY3</accession>
<dbReference type="Proteomes" id="UP001283361">
    <property type="component" value="Unassembled WGS sequence"/>
</dbReference>
<evidence type="ECO:0000256" key="1">
    <source>
        <dbReference type="SAM" id="MobiDB-lite"/>
    </source>
</evidence>
<evidence type="ECO:0000313" key="3">
    <source>
        <dbReference type="Proteomes" id="UP001283361"/>
    </source>
</evidence>
<reference evidence="2" key="1">
    <citation type="journal article" date="2023" name="G3 (Bethesda)">
        <title>A reference genome for the long-term kleptoplast-retaining sea slug Elysia crispata morphotype clarki.</title>
        <authorList>
            <person name="Eastman K.E."/>
            <person name="Pendleton A.L."/>
            <person name="Shaikh M.A."/>
            <person name="Suttiyut T."/>
            <person name="Ogas R."/>
            <person name="Tomko P."/>
            <person name="Gavelis G."/>
            <person name="Widhalm J.R."/>
            <person name="Wisecaver J.H."/>
        </authorList>
    </citation>
    <scope>NUCLEOTIDE SEQUENCE</scope>
    <source>
        <strain evidence="2">ECLA1</strain>
    </source>
</reference>
<organism evidence="2 3">
    <name type="scientific">Elysia crispata</name>
    <name type="common">lettuce slug</name>
    <dbReference type="NCBI Taxonomy" id="231223"/>
    <lineage>
        <taxon>Eukaryota</taxon>
        <taxon>Metazoa</taxon>
        <taxon>Spiralia</taxon>
        <taxon>Lophotrochozoa</taxon>
        <taxon>Mollusca</taxon>
        <taxon>Gastropoda</taxon>
        <taxon>Heterobranchia</taxon>
        <taxon>Euthyneura</taxon>
        <taxon>Panpulmonata</taxon>
        <taxon>Sacoglossa</taxon>
        <taxon>Placobranchoidea</taxon>
        <taxon>Plakobranchidae</taxon>
        <taxon>Elysia</taxon>
    </lineage>
</organism>